<evidence type="ECO:0000259" key="2">
    <source>
        <dbReference type="Pfam" id="PF18962"/>
    </source>
</evidence>
<dbReference type="InterPro" id="IPR026444">
    <property type="entry name" value="Secre_tail"/>
</dbReference>
<dbReference type="RefSeq" id="WP_345169996.1">
    <property type="nucleotide sequence ID" value="NZ_BAABJK010000009.1"/>
</dbReference>
<comment type="caution">
    <text evidence="3">The sequence shown here is derived from an EMBL/GenBank/DDBJ whole genome shotgun (WGS) entry which is preliminary data.</text>
</comment>
<organism evidence="3 4">
    <name type="scientific">Algibacter aquimarinus</name>
    <dbReference type="NCBI Taxonomy" id="1136748"/>
    <lineage>
        <taxon>Bacteria</taxon>
        <taxon>Pseudomonadati</taxon>
        <taxon>Bacteroidota</taxon>
        <taxon>Flavobacteriia</taxon>
        <taxon>Flavobacteriales</taxon>
        <taxon>Flavobacteriaceae</taxon>
        <taxon>Algibacter</taxon>
    </lineage>
</organism>
<evidence type="ECO:0000313" key="3">
    <source>
        <dbReference type="EMBL" id="GAA4975693.1"/>
    </source>
</evidence>
<dbReference type="Proteomes" id="UP001501692">
    <property type="component" value="Unassembled WGS sequence"/>
</dbReference>
<protein>
    <recommendedName>
        <fullName evidence="2">Secretion system C-terminal sorting domain-containing protein</fullName>
    </recommendedName>
</protein>
<proteinExistence type="predicted"/>
<feature type="domain" description="Secretion system C-terminal sorting" evidence="2">
    <location>
        <begin position="460"/>
        <end position="538"/>
    </location>
</feature>
<dbReference type="NCBIfam" id="TIGR04183">
    <property type="entry name" value="Por_Secre_tail"/>
    <property type="match status" value="1"/>
</dbReference>
<sequence length="540" mass="60567">MVFFKNIILSILFVITFSTVFSQTAPFEINIEPINISGLGGIQSYAFGQANGKWLIIGGRLDGLHRRQPWASFDVAGHNNQLLVLDPISLQKWSAPLTSLPTPIQEQLSSTNMEFYQEGDYLYCIGGYGFSPTENDHTTFDKLTAIKVSDVINGIINSTTISTFFRQITDTQFQVTGGRLKKINNTYYLLGGQKFIGRYNPMGPNNGPGFIQEYTNAIRKFNLSDNGTTITITHLTPHTDSNNLHRRDYNAEQQILPNGDEGITMFSGVFQQTANLPFLNSVTVDSNNYTVNNTFQQYYNHYHCPVLPIYSEQDNEMHTVFFGGIAQFYDNSGTLVQDDNVPFVNTIARVTRSSSGIMAEYKLPIEMPSLLGAGAEFIPNLNFPHFNNNVFKLDNLTTQETLIGYIYGGISSTQPNIFFINDGTQSNANNQIFKVLIKKPTSLSIDDLNESSTNNLNLIIYPNPNDGKLKVVFNLNQIEEVKLFIHDLNGKIIDKTILTNLSIGSNFYEKDINRLTKGSVYFVSLETSNTKTTHKLVVKR</sequence>
<gene>
    <name evidence="3" type="ORF">GCM10023315_28030</name>
</gene>
<accession>A0ABP9HPY3</accession>
<keyword evidence="4" id="KW-1185">Reference proteome</keyword>
<keyword evidence="1" id="KW-0732">Signal</keyword>
<dbReference type="EMBL" id="BAABJK010000009">
    <property type="protein sequence ID" value="GAA4975693.1"/>
    <property type="molecule type" value="Genomic_DNA"/>
</dbReference>
<evidence type="ECO:0000256" key="1">
    <source>
        <dbReference type="ARBA" id="ARBA00022729"/>
    </source>
</evidence>
<name>A0ABP9HPY3_9FLAO</name>
<dbReference type="Pfam" id="PF18962">
    <property type="entry name" value="Por_Secre_tail"/>
    <property type="match status" value="1"/>
</dbReference>
<evidence type="ECO:0000313" key="4">
    <source>
        <dbReference type="Proteomes" id="UP001501692"/>
    </source>
</evidence>
<reference evidence="4" key="1">
    <citation type="journal article" date="2019" name="Int. J. Syst. Evol. Microbiol.">
        <title>The Global Catalogue of Microorganisms (GCM) 10K type strain sequencing project: providing services to taxonomists for standard genome sequencing and annotation.</title>
        <authorList>
            <consortium name="The Broad Institute Genomics Platform"/>
            <consortium name="The Broad Institute Genome Sequencing Center for Infectious Disease"/>
            <person name="Wu L."/>
            <person name="Ma J."/>
        </authorList>
    </citation>
    <scope>NUCLEOTIDE SEQUENCE [LARGE SCALE GENOMIC DNA]</scope>
    <source>
        <strain evidence="4">JCM 18287</strain>
    </source>
</reference>